<name>A0A7X0CF52_9BURK</name>
<keyword evidence="7" id="KW-0143">Chaperone</keyword>
<dbReference type="PANTHER" id="PTHR38035:SF1">
    <property type="entry name" value="ANCILLARY SECYEG TRANSLOCON SUBUNIT"/>
    <property type="match status" value="1"/>
</dbReference>
<dbReference type="Pfam" id="PF09976">
    <property type="entry name" value="TPR_21"/>
    <property type="match status" value="1"/>
</dbReference>
<organism evidence="10 11">
    <name type="scientific">Massilia aurea</name>
    <dbReference type="NCBI Taxonomy" id="373040"/>
    <lineage>
        <taxon>Bacteria</taxon>
        <taxon>Pseudomonadati</taxon>
        <taxon>Pseudomonadota</taxon>
        <taxon>Betaproteobacteria</taxon>
        <taxon>Burkholderiales</taxon>
        <taxon>Oxalobacteraceae</taxon>
        <taxon>Telluria group</taxon>
        <taxon>Massilia</taxon>
    </lineage>
</organism>
<evidence type="ECO:0000256" key="8">
    <source>
        <dbReference type="SAM" id="Phobius"/>
    </source>
</evidence>
<evidence type="ECO:0000313" key="10">
    <source>
        <dbReference type="EMBL" id="MBB6134743.1"/>
    </source>
</evidence>
<evidence type="ECO:0000256" key="3">
    <source>
        <dbReference type="ARBA" id="ARBA00022475"/>
    </source>
</evidence>
<evidence type="ECO:0000313" key="11">
    <source>
        <dbReference type="Proteomes" id="UP000540787"/>
    </source>
</evidence>
<evidence type="ECO:0000256" key="4">
    <source>
        <dbReference type="ARBA" id="ARBA00022692"/>
    </source>
</evidence>
<dbReference type="AlphaFoldDB" id="A0A7X0CF52"/>
<evidence type="ECO:0000256" key="2">
    <source>
        <dbReference type="ARBA" id="ARBA00004236"/>
    </source>
</evidence>
<keyword evidence="11" id="KW-1185">Reference proteome</keyword>
<dbReference type="PIRSF" id="PIRSF006170">
    <property type="entry name" value="YfgM"/>
    <property type="match status" value="1"/>
</dbReference>
<keyword evidence="3" id="KW-1003">Cell membrane</keyword>
<keyword evidence="5 8" id="KW-1133">Transmembrane helix</keyword>
<evidence type="ECO:0000256" key="5">
    <source>
        <dbReference type="ARBA" id="ARBA00022989"/>
    </source>
</evidence>
<protein>
    <submittedName>
        <fullName evidence="10">Putative negative regulator of RcsB-dependent stress response</fullName>
    </submittedName>
</protein>
<dbReference type="RefSeq" id="WP_183555419.1">
    <property type="nucleotide sequence ID" value="NZ_JACHBX010000003.1"/>
</dbReference>
<feature type="transmembrane region" description="Helical" evidence="8">
    <location>
        <begin position="21"/>
        <end position="42"/>
    </location>
</feature>
<keyword evidence="4 8" id="KW-0812">Transmembrane</keyword>
<sequence length="227" mass="24610">MAYDHQEQEQLDSFKAFWSKYGNIIVWVLILALGSFAGWNFWKTHQANKSIEASALYDELQTSLLANDNAKVQRIAGDIRSKYESSPYTQMAALAAAKTAFEANDLKTAKAQLQWAADNGNDEYKSIAKLRLAGVLLDEKAFDDALKVLNGTFLPQFTAEVNDRKGDVLVGQNKLNEARAAYVAALAAMDAASPARQLVQVKLEAIGGTVPADKNGKAPAADQKAAA</sequence>
<proteinExistence type="predicted"/>
<gene>
    <name evidence="10" type="ORF">HD842_002901</name>
</gene>
<evidence type="ECO:0000256" key="6">
    <source>
        <dbReference type="ARBA" id="ARBA00023136"/>
    </source>
</evidence>
<feature type="domain" description="Ancillary SecYEG translocon subunit/Cell division coordinator CpoB TPR" evidence="9">
    <location>
        <begin position="15"/>
        <end position="207"/>
    </location>
</feature>
<comment type="subcellular location">
    <subcellularLocation>
        <location evidence="2">Cell membrane</location>
    </subcellularLocation>
    <subcellularLocation>
        <location evidence="1">Membrane</location>
        <topology evidence="1">Single-pass membrane protein</topology>
    </subcellularLocation>
</comment>
<dbReference type="PANTHER" id="PTHR38035">
    <property type="entry name" value="UPF0070 PROTEIN YFGM"/>
    <property type="match status" value="1"/>
</dbReference>
<evidence type="ECO:0000259" key="9">
    <source>
        <dbReference type="Pfam" id="PF09976"/>
    </source>
</evidence>
<dbReference type="Proteomes" id="UP000540787">
    <property type="component" value="Unassembled WGS sequence"/>
</dbReference>
<evidence type="ECO:0000256" key="7">
    <source>
        <dbReference type="ARBA" id="ARBA00023186"/>
    </source>
</evidence>
<evidence type="ECO:0000256" key="1">
    <source>
        <dbReference type="ARBA" id="ARBA00004167"/>
    </source>
</evidence>
<dbReference type="GO" id="GO:0044877">
    <property type="term" value="F:protein-containing complex binding"/>
    <property type="evidence" value="ECO:0007669"/>
    <property type="project" value="InterPro"/>
</dbReference>
<dbReference type="InterPro" id="IPR018704">
    <property type="entry name" value="SecYEG/CpoB_TPR"/>
</dbReference>
<dbReference type="GO" id="GO:0005886">
    <property type="term" value="C:plasma membrane"/>
    <property type="evidence" value="ECO:0007669"/>
    <property type="project" value="UniProtKB-SubCell"/>
</dbReference>
<comment type="caution">
    <text evidence="10">The sequence shown here is derived from an EMBL/GenBank/DDBJ whole genome shotgun (WGS) entry which is preliminary data.</text>
</comment>
<keyword evidence="6 8" id="KW-0472">Membrane</keyword>
<accession>A0A7X0CF52</accession>
<dbReference type="InterPro" id="IPR026039">
    <property type="entry name" value="YfgM"/>
</dbReference>
<reference evidence="10 11" key="1">
    <citation type="submission" date="2020-08" db="EMBL/GenBank/DDBJ databases">
        <title>The Agave Microbiome: Exploring the role of microbial communities in plant adaptations to desert environments.</title>
        <authorList>
            <person name="Partida-Martinez L.P."/>
        </authorList>
    </citation>
    <scope>NUCLEOTIDE SEQUENCE [LARGE SCALE GENOMIC DNA]</scope>
    <source>
        <strain evidence="10 11">AT3.2</strain>
    </source>
</reference>
<dbReference type="EMBL" id="JACHBX010000003">
    <property type="protein sequence ID" value="MBB6134743.1"/>
    <property type="molecule type" value="Genomic_DNA"/>
</dbReference>